<dbReference type="Pfam" id="PF03734">
    <property type="entry name" value="YkuD"/>
    <property type="match status" value="1"/>
</dbReference>
<feature type="domain" description="L,D-TPase catalytic" evidence="7">
    <location>
        <begin position="148"/>
        <end position="266"/>
    </location>
</feature>
<protein>
    <submittedName>
        <fullName evidence="8">Lipoprotein-anchoring transpeptidase ErfK/SrfK</fullName>
    </submittedName>
</protein>
<sequence length="266" mass="27935">MESCDVSFPRARKRNRARIRGFAALIVLLAAGCGGDPATPAPAAVGQEDLTLLPEATTFGTLADAAKDSGAAATGKVVHPKDDLVVYQSVGGKAVAKLPSTQVGSPTWVPVIAEQGQWAEILLPARPNASAGWVHLDPARVEIAQNDYTVNVDRAAFSLELTRSGERLGKWTIGTGKPEYPTPKGRAFLLASIEETVNEYSPIVLPLSAHSESHETFGGGPGTVGIHTWPNDSYQGQANSDGCIRVPKAALDELVKVPLGAIVNIV</sequence>
<reference evidence="8 9" key="1">
    <citation type="submission" date="2020-08" db="EMBL/GenBank/DDBJ databases">
        <title>Sequencing the genomes of 1000 actinobacteria strains.</title>
        <authorList>
            <person name="Klenk H.-P."/>
        </authorList>
    </citation>
    <scope>NUCLEOTIDE SEQUENCE [LARGE SCALE GENOMIC DNA]</scope>
    <source>
        <strain evidence="8 9">DSM 45272</strain>
    </source>
</reference>
<feature type="active site" description="Proton donor/acceptor" evidence="6">
    <location>
        <position position="227"/>
    </location>
</feature>
<dbReference type="PROSITE" id="PS52029">
    <property type="entry name" value="LD_TPASE"/>
    <property type="match status" value="1"/>
</dbReference>
<evidence type="ECO:0000256" key="4">
    <source>
        <dbReference type="ARBA" id="ARBA00022984"/>
    </source>
</evidence>
<evidence type="ECO:0000313" key="8">
    <source>
        <dbReference type="EMBL" id="MBB5851237.1"/>
    </source>
</evidence>
<comment type="caution">
    <text evidence="8">The sequence shown here is derived from an EMBL/GenBank/DDBJ whole genome shotgun (WGS) entry which is preliminary data.</text>
</comment>
<evidence type="ECO:0000256" key="3">
    <source>
        <dbReference type="ARBA" id="ARBA00022960"/>
    </source>
</evidence>
<dbReference type="SUPFAM" id="SSF141523">
    <property type="entry name" value="L,D-transpeptidase catalytic domain-like"/>
    <property type="match status" value="1"/>
</dbReference>
<gene>
    <name evidence="8" type="ORF">HDA45_001324</name>
</gene>
<keyword evidence="8" id="KW-0449">Lipoprotein</keyword>
<dbReference type="GO" id="GO:0008360">
    <property type="term" value="P:regulation of cell shape"/>
    <property type="evidence" value="ECO:0007669"/>
    <property type="project" value="UniProtKB-UniRule"/>
</dbReference>
<organism evidence="8 9">
    <name type="scientific">Amycolatopsis umgeniensis</name>
    <dbReference type="NCBI Taxonomy" id="336628"/>
    <lineage>
        <taxon>Bacteria</taxon>
        <taxon>Bacillati</taxon>
        <taxon>Actinomycetota</taxon>
        <taxon>Actinomycetes</taxon>
        <taxon>Pseudonocardiales</taxon>
        <taxon>Pseudonocardiaceae</taxon>
        <taxon>Amycolatopsis</taxon>
    </lineage>
</organism>
<dbReference type="CDD" id="cd16913">
    <property type="entry name" value="YkuD_like"/>
    <property type="match status" value="1"/>
</dbReference>
<dbReference type="Proteomes" id="UP000580861">
    <property type="component" value="Unassembled WGS sequence"/>
</dbReference>
<keyword evidence="4 6" id="KW-0573">Peptidoglycan synthesis</keyword>
<evidence type="ECO:0000313" key="9">
    <source>
        <dbReference type="Proteomes" id="UP000580861"/>
    </source>
</evidence>
<dbReference type="EMBL" id="JACHMX010000001">
    <property type="protein sequence ID" value="MBB5851237.1"/>
    <property type="molecule type" value="Genomic_DNA"/>
</dbReference>
<dbReference type="InterPro" id="IPR005490">
    <property type="entry name" value="LD_TPept_cat_dom"/>
</dbReference>
<feature type="active site" description="Nucleophile" evidence="6">
    <location>
        <position position="243"/>
    </location>
</feature>
<dbReference type="InterPro" id="IPR038063">
    <property type="entry name" value="Transpep_catalytic_dom"/>
</dbReference>
<keyword evidence="2" id="KW-0808">Transferase</keyword>
<keyword evidence="5 6" id="KW-0961">Cell wall biogenesis/degradation</keyword>
<name>A0A841AW90_9PSEU</name>
<dbReference type="Gene3D" id="2.40.440.10">
    <property type="entry name" value="L,D-transpeptidase catalytic domain-like"/>
    <property type="match status" value="1"/>
</dbReference>
<proteinExistence type="predicted"/>
<evidence type="ECO:0000256" key="2">
    <source>
        <dbReference type="ARBA" id="ARBA00022679"/>
    </source>
</evidence>
<dbReference type="GO" id="GO:0009252">
    <property type="term" value="P:peptidoglycan biosynthetic process"/>
    <property type="evidence" value="ECO:0007669"/>
    <property type="project" value="UniProtKB-UniPathway"/>
</dbReference>
<evidence type="ECO:0000256" key="5">
    <source>
        <dbReference type="ARBA" id="ARBA00023316"/>
    </source>
</evidence>
<dbReference type="UniPathway" id="UPA00219"/>
<keyword evidence="3 6" id="KW-0133">Cell shape</keyword>
<evidence type="ECO:0000256" key="6">
    <source>
        <dbReference type="PROSITE-ProRule" id="PRU01373"/>
    </source>
</evidence>
<evidence type="ECO:0000259" key="7">
    <source>
        <dbReference type="PROSITE" id="PS52029"/>
    </source>
</evidence>
<dbReference type="RefSeq" id="WP_184892850.1">
    <property type="nucleotide sequence ID" value="NZ_JACHMX010000001.1"/>
</dbReference>
<evidence type="ECO:0000256" key="1">
    <source>
        <dbReference type="ARBA" id="ARBA00004752"/>
    </source>
</evidence>
<dbReference type="AlphaFoldDB" id="A0A841AW90"/>
<accession>A0A841AW90</accession>
<comment type="pathway">
    <text evidence="1 6">Cell wall biogenesis; peptidoglycan biosynthesis.</text>
</comment>
<keyword evidence="9" id="KW-1185">Reference proteome</keyword>
<dbReference type="GO" id="GO:0016740">
    <property type="term" value="F:transferase activity"/>
    <property type="evidence" value="ECO:0007669"/>
    <property type="project" value="UniProtKB-KW"/>
</dbReference>
<dbReference type="GO" id="GO:0071555">
    <property type="term" value="P:cell wall organization"/>
    <property type="evidence" value="ECO:0007669"/>
    <property type="project" value="UniProtKB-UniRule"/>
</dbReference>